<keyword evidence="1" id="KW-1185">Reference proteome</keyword>
<evidence type="ECO:0000313" key="1">
    <source>
        <dbReference type="Proteomes" id="UP000887564"/>
    </source>
</evidence>
<sequence>MCVSTAIRQFRWRRCPITLSTRCVVRWPYRSVSVVNSSRRSLNTIIRSDSKPTRLSYSYVS</sequence>
<proteinExistence type="predicted"/>
<dbReference type="AlphaFoldDB" id="A0A914RPV1"/>
<name>A0A914RPV1_PAREQ</name>
<protein>
    <submittedName>
        <fullName evidence="2">Uncharacterized protein</fullName>
    </submittedName>
</protein>
<accession>A0A914RPV1</accession>
<organism evidence="1 2">
    <name type="scientific">Parascaris equorum</name>
    <name type="common">Equine roundworm</name>
    <dbReference type="NCBI Taxonomy" id="6256"/>
    <lineage>
        <taxon>Eukaryota</taxon>
        <taxon>Metazoa</taxon>
        <taxon>Ecdysozoa</taxon>
        <taxon>Nematoda</taxon>
        <taxon>Chromadorea</taxon>
        <taxon>Rhabditida</taxon>
        <taxon>Spirurina</taxon>
        <taxon>Ascaridomorpha</taxon>
        <taxon>Ascaridoidea</taxon>
        <taxon>Ascarididae</taxon>
        <taxon>Parascaris</taxon>
    </lineage>
</organism>
<reference evidence="2" key="1">
    <citation type="submission" date="2022-11" db="UniProtKB">
        <authorList>
            <consortium name="WormBaseParasite"/>
        </authorList>
    </citation>
    <scope>IDENTIFICATION</scope>
</reference>
<dbReference type="WBParaSite" id="PEQ_0000395901-mRNA-1">
    <property type="protein sequence ID" value="PEQ_0000395901-mRNA-1"/>
    <property type="gene ID" value="PEQ_0000395901"/>
</dbReference>
<dbReference type="Proteomes" id="UP000887564">
    <property type="component" value="Unplaced"/>
</dbReference>
<evidence type="ECO:0000313" key="2">
    <source>
        <dbReference type="WBParaSite" id="PEQ_0000395901-mRNA-1"/>
    </source>
</evidence>